<feature type="region of interest" description="Disordered" evidence="1">
    <location>
        <begin position="13"/>
        <end position="99"/>
    </location>
</feature>
<name>A0ABR1U1R8_9PEZI</name>
<protein>
    <submittedName>
        <fullName evidence="2">Uncharacterized protein</fullName>
    </submittedName>
</protein>
<feature type="compositionally biased region" description="Polar residues" evidence="1">
    <location>
        <begin position="39"/>
        <end position="48"/>
    </location>
</feature>
<evidence type="ECO:0000313" key="3">
    <source>
        <dbReference type="Proteomes" id="UP001446871"/>
    </source>
</evidence>
<evidence type="ECO:0000313" key="2">
    <source>
        <dbReference type="EMBL" id="KAK8052840.1"/>
    </source>
</evidence>
<comment type="caution">
    <text evidence="2">The sequence shown here is derived from an EMBL/GenBank/DDBJ whole genome shotgun (WGS) entry which is preliminary data.</text>
</comment>
<gene>
    <name evidence="2" type="ORF">PG996_012141</name>
</gene>
<feature type="compositionally biased region" description="Basic and acidic residues" evidence="1">
    <location>
        <begin position="63"/>
        <end position="83"/>
    </location>
</feature>
<organism evidence="2 3">
    <name type="scientific">Apiospora saccharicola</name>
    <dbReference type="NCBI Taxonomy" id="335842"/>
    <lineage>
        <taxon>Eukaryota</taxon>
        <taxon>Fungi</taxon>
        <taxon>Dikarya</taxon>
        <taxon>Ascomycota</taxon>
        <taxon>Pezizomycotina</taxon>
        <taxon>Sordariomycetes</taxon>
        <taxon>Xylariomycetidae</taxon>
        <taxon>Amphisphaeriales</taxon>
        <taxon>Apiosporaceae</taxon>
        <taxon>Apiospora</taxon>
    </lineage>
</organism>
<dbReference type="EMBL" id="JAQQWM010000008">
    <property type="protein sequence ID" value="KAK8052840.1"/>
    <property type="molecule type" value="Genomic_DNA"/>
</dbReference>
<accession>A0ABR1U1R8</accession>
<sequence>MYVEAWLESVEEQFLDTHEEPPPPVPPRNPLRLVKTQEKNSLSSTSNTSDEKKKAPQKSTEATTDHPGNKVEPTDKRTQDTRTRTRTQLPTDSHSSDGL</sequence>
<dbReference type="Proteomes" id="UP001446871">
    <property type="component" value="Unassembled WGS sequence"/>
</dbReference>
<reference evidence="2 3" key="1">
    <citation type="submission" date="2023-01" db="EMBL/GenBank/DDBJ databases">
        <title>Analysis of 21 Apiospora genomes using comparative genomics revels a genus with tremendous synthesis potential of carbohydrate active enzymes and secondary metabolites.</title>
        <authorList>
            <person name="Sorensen T."/>
        </authorList>
    </citation>
    <scope>NUCLEOTIDE SEQUENCE [LARGE SCALE GENOMIC DNA]</scope>
    <source>
        <strain evidence="2 3">CBS 83171</strain>
    </source>
</reference>
<proteinExistence type="predicted"/>
<evidence type="ECO:0000256" key="1">
    <source>
        <dbReference type="SAM" id="MobiDB-lite"/>
    </source>
</evidence>
<keyword evidence="3" id="KW-1185">Reference proteome</keyword>
<feature type="compositionally biased region" description="Polar residues" evidence="1">
    <location>
        <begin position="89"/>
        <end position="99"/>
    </location>
</feature>